<organism evidence="3 4">
    <name type="scientific">Acidomonas methanolica NBRC 104435</name>
    <dbReference type="NCBI Taxonomy" id="1231351"/>
    <lineage>
        <taxon>Bacteria</taxon>
        <taxon>Pseudomonadati</taxon>
        <taxon>Pseudomonadota</taxon>
        <taxon>Alphaproteobacteria</taxon>
        <taxon>Acetobacterales</taxon>
        <taxon>Acetobacteraceae</taxon>
        <taxon>Acidomonas</taxon>
    </lineage>
</organism>
<comment type="caution">
    <text evidence="3">The sequence shown here is derived from an EMBL/GenBank/DDBJ whole genome shotgun (WGS) entry which is preliminary data.</text>
</comment>
<evidence type="ECO:0000313" key="3">
    <source>
        <dbReference type="EMBL" id="GAJ28555.1"/>
    </source>
</evidence>
<dbReference type="EMBL" id="BAND01000031">
    <property type="protein sequence ID" value="GAJ28555.1"/>
    <property type="molecule type" value="Genomic_DNA"/>
</dbReference>
<dbReference type="InterPro" id="IPR007461">
    <property type="entry name" value="Ysc84_actin-binding"/>
</dbReference>
<evidence type="ECO:0000256" key="1">
    <source>
        <dbReference type="SAM" id="SignalP"/>
    </source>
</evidence>
<sequence>MPLIRSRFRQMLLTGLALGVVTAGLQRPAYAAGAVAQQELVDKATLAVQDLFKGTTAKSRAQRYLAQARAVLVCPSIFRISIGIGGSGGGCLLLSRAAQGSWSDPAFYTLSSGSLGIQLGMEDSEMMLFVMSDRGLQALLDSQFKFNAAASASFATVGSGLEDSTAGAANTDIVAIQRSKGLFAGVSLGGSKLTVDSGANRAYYGQTVGPEDIVVTMRVNNSGADPLRSILSRVALPAAASTPSATPPSVAAPGKAAYAVGNSPYPANYNSARSYASQVGSTAGSTARGVATEALAPPH</sequence>
<dbReference type="InterPro" id="IPR051702">
    <property type="entry name" value="SH3_domain_YSC84-like"/>
</dbReference>
<feature type="chain" id="PRO_5030001354" description="Ysc84 actin-binding domain-containing protein" evidence="1">
    <location>
        <begin position="32"/>
        <end position="299"/>
    </location>
</feature>
<dbReference type="GO" id="GO:0035091">
    <property type="term" value="F:phosphatidylinositol binding"/>
    <property type="evidence" value="ECO:0007669"/>
    <property type="project" value="TreeGrafter"/>
</dbReference>
<keyword evidence="1" id="KW-0732">Signal</keyword>
<dbReference type="PANTHER" id="PTHR15629">
    <property type="entry name" value="SH3YL1 PROTEIN"/>
    <property type="match status" value="1"/>
</dbReference>
<dbReference type="PANTHER" id="PTHR15629:SF2">
    <property type="entry name" value="SH3 DOMAIN-CONTAINING YSC84-LIKE PROTEIN 1"/>
    <property type="match status" value="1"/>
</dbReference>
<dbReference type="CDD" id="cd11524">
    <property type="entry name" value="SYLF"/>
    <property type="match status" value="1"/>
</dbReference>
<protein>
    <recommendedName>
        <fullName evidence="2">Ysc84 actin-binding domain-containing protein</fullName>
    </recommendedName>
</protein>
<feature type="domain" description="Ysc84 actin-binding" evidence="2">
    <location>
        <begin position="112"/>
        <end position="233"/>
    </location>
</feature>
<name>A0A023D461_ACIMT</name>
<dbReference type="Pfam" id="PF04366">
    <property type="entry name" value="Ysc84"/>
    <property type="match status" value="1"/>
</dbReference>
<dbReference type="AlphaFoldDB" id="A0A023D461"/>
<reference evidence="4" key="1">
    <citation type="journal article" date="2014" name="FEMS Microbiol. Lett.">
        <title>Draft Genomic DNA Sequence of the Facultatively Methylotrophic Bacterium Acidomonas methanolica type strain MB58.</title>
        <authorList>
            <person name="Higashiura N."/>
            <person name="Hadano H."/>
            <person name="Hirakawa H."/>
            <person name="Matsutani M."/>
            <person name="Takabe S."/>
            <person name="Matsushita K."/>
            <person name="Azuma Y."/>
        </authorList>
    </citation>
    <scope>NUCLEOTIDE SEQUENCE [LARGE SCALE GENOMIC DNA]</scope>
    <source>
        <strain evidence="4">MB58</strain>
    </source>
</reference>
<evidence type="ECO:0000313" key="4">
    <source>
        <dbReference type="Proteomes" id="UP000019760"/>
    </source>
</evidence>
<gene>
    <name evidence="3" type="ORF">Amme_031_017</name>
</gene>
<accession>A0A023D461</accession>
<dbReference type="Proteomes" id="UP000019760">
    <property type="component" value="Unassembled WGS sequence"/>
</dbReference>
<reference evidence="3 4" key="2">
    <citation type="journal article" date="2014" name="FEMS Microbiol. Lett.">
        <title>Draft genomic DNA sequence of the facultatively methylotrophic bacterium Acidomonas methanolica type strain MB58.</title>
        <authorList>
            <person name="Higashiura N."/>
            <person name="Hadano H."/>
            <person name="Hirakawa H."/>
            <person name="Matsutani M."/>
            <person name="Takabe S."/>
            <person name="Matsushita K."/>
            <person name="Azuma Y."/>
        </authorList>
    </citation>
    <scope>NUCLEOTIDE SEQUENCE [LARGE SCALE GENOMIC DNA]</scope>
    <source>
        <strain evidence="3 4">MB58</strain>
    </source>
</reference>
<evidence type="ECO:0000259" key="2">
    <source>
        <dbReference type="Pfam" id="PF04366"/>
    </source>
</evidence>
<proteinExistence type="predicted"/>
<keyword evidence="4" id="KW-1185">Reference proteome</keyword>
<feature type="signal peptide" evidence="1">
    <location>
        <begin position="1"/>
        <end position="31"/>
    </location>
</feature>